<dbReference type="SMART" id="SM00192">
    <property type="entry name" value="LDLa"/>
    <property type="match status" value="1"/>
</dbReference>
<dbReference type="PROSITE" id="PS50026">
    <property type="entry name" value="EGF_3"/>
    <property type="match status" value="10"/>
</dbReference>
<dbReference type="SMART" id="SM00179">
    <property type="entry name" value="EGF_CA"/>
    <property type="match status" value="7"/>
</dbReference>
<gene>
    <name evidence="20" type="ORF">OCTVUL_1B006366</name>
</gene>
<proteinExistence type="predicted"/>
<dbReference type="Pfam" id="PF00084">
    <property type="entry name" value="Sushi"/>
    <property type="match status" value="2"/>
</dbReference>
<feature type="disulfide bond" evidence="12">
    <location>
        <begin position="1063"/>
        <end position="1072"/>
    </location>
</feature>
<keyword evidence="14" id="KW-0768">Sushi</keyword>
<dbReference type="Pfam" id="PF00431">
    <property type="entry name" value="CUB"/>
    <property type="match status" value="1"/>
</dbReference>
<feature type="domain" description="EGF-like" evidence="17">
    <location>
        <begin position="1075"/>
        <end position="1110"/>
    </location>
</feature>
<dbReference type="CDD" id="cd00112">
    <property type="entry name" value="LDLa"/>
    <property type="match status" value="1"/>
</dbReference>
<dbReference type="PROSITE" id="PS01187">
    <property type="entry name" value="EGF_CA"/>
    <property type="match status" value="2"/>
</dbReference>
<evidence type="ECO:0000313" key="21">
    <source>
        <dbReference type="Proteomes" id="UP001162480"/>
    </source>
</evidence>
<dbReference type="PANTHER" id="PTHR24049">
    <property type="entry name" value="CRUMBS FAMILY MEMBER"/>
    <property type="match status" value="1"/>
</dbReference>
<feature type="domain" description="EGF-like" evidence="17">
    <location>
        <begin position="484"/>
        <end position="520"/>
    </location>
</feature>
<dbReference type="Pfam" id="PF07699">
    <property type="entry name" value="Ephrin_rec_like"/>
    <property type="match status" value="9"/>
</dbReference>
<dbReference type="Proteomes" id="UP001162480">
    <property type="component" value="Chromosome 23"/>
</dbReference>
<feature type="disulfide bond" evidence="13">
    <location>
        <begin position="98"/>
        <end position="110"/>
    </location>
</feature>
<evidence type="ECO:0000256" key="4">
    <source>
        <dbReference type="ARBA" id="ARBA00022692"/>
    </source>
</evidence>
<evidence type="ECO:0000259" key="16">
    <source>
        <dbReference type="PROSITE" id="PS01180"/>
    </source>
</evidence>
<feature type="domain" description="EGF-like" evidence="17">
    <location>
        <begin position="1152"/>
        <end position="1194"/>
    </location>
</feature>
<dbReference type="PROSITE" id="PS01180">
    <property type="entry name" value="CUB"/>
    <property type="match status" value="1"/>
</dbReference>
<dbReference type="SUPFAM" id="SSF57184">
    <property type="entry name" value="Growth factor receptor domain"/>
    <property type="match status" value="5"/>
</dbReference>
<feature type="disulfide bond" evidence="12">
    <location>
        <begin position="1184"/>
        <end position="1193"/>
    </location>
</feature>
<keyword evidence="9 15" id="KW-0472">Membrane</keyword>
<evidence type="ECO:0000256" key="5">
    <source>
        <dbReference type="ARBA" id="ARBA00022729"/>
    </source>
</evidence>
<feature type="disulfide bond" evidence="14">
    <location>
        <begin position="427"/>
        <end position="470"/>
    </location>
</feature>
<dbReference type="PROSITE" id="PS50068">
    <property type="entry name" value="LDLRA_2"/>
    <property type="match status" value="1"/>
</dbReference>
<dbReference type="Pfam" id="PF07645">
    <property type="entry name" value="EGF_CA"/>
    <property type="match status" value="2"/>
</dbReference>
<dbReference type="InterPro" id="IPR035976">
    <property type="entry name" value="Sushi/SCR/CCP_sf"/>
</dbReference>
<dbReference type="InterPro" id="IPR000152">
    <property type="entry name" value="EGF-type_Asp/Asn_hydroxyl_site"/>
</dbReference>
<feature type="domain" description="Sushi" evidence="19">
    <location>
        <begin position="299"/>
        <end position="366"/>
    </location>
</feature>
<feature type="domain" description="EGF-like" evidence="17">
    <location>
        <begin position="1196"/>
        <end position="1232"/>
    </location>
</feature>
<evidence type="ECO:0000256" key="8">
    <source>
        <dbReference type="ARBA" id="ARBA00022989"/>
    </source>
</evidence>
<feature type="domain" description="EGF-like" evidence="17">
    <location>
        <begin position="999"/>
        <end position="1036"/>
    </location>
</feature>
<feature type="disulfide bond" evidence="12">
    <location>
        <begin position="1243"/>
        <end position="1260"/>
    </location>
</feature>
<keyword evidence="10 12" id="KW-1015">Disulfide bond</keyword>
<evidence type="ECO:0000256" key="6">
    <source>
        <dbReference type="ARBA" id="ARBA00022737"/>
    </source>
</evidence>
<dbReference type="Gene3D" id="2.60.120.290">
    <property type="entry name" value="Spermadhesin, CUB domain"/>
    <property type="match status" value="1"/>
</dbReference>
<feature type="domain" description="CUB" evidence="16">
    <location>
        <begin position="136"/>
        <end position="244"/>
    </location>
</feature>
<feature type="disulfide bond" evidence="12">
    <location>
        <begin position="1079"/>
        <end position="1089"/>
    </location>
</feature>
<evidence type="ECO:0000256" key="7">
    <source>
        <dbReference type="ARBA" id="ARBA00022837"/>
    </source>
</evidence>
<keyword evidence="7" id="KW-0106">Calcium</keyword>
<evidence type="ECO:0000256" key="9">
    <source>
        <dbReference type="ARBA" id="ARBA00023136"/>
    </source>
</evidence>
<keyword evidence="5" id="KW-0732">Signal</keyword>
<feature type="disulfide bond" evidence="12">
    <location>
        <begin position="1165"/>
        <end position="1182"/>
    </location>
</feature>
<dbReference type="PROSITE" id="PS01186">
    <property type="entry name" value="EGF_2"/>
    <property type="match status" value="5"/>
</dbReference>
<feature type="disulfide bond" evidence="12">
    <location>
        <begin position="986"/>
        <end position="995"/>
    </location>
</feature>
<feature type="disulfide bond" evidence="12">
    <location>
        <begin position="1100"/>
        <end position="1109"/>
    </location>
</feature>
<keyword evidence="3 12" id="KW-0245">EGF-like domain</keyword>
<dbReference type="Gene3D" id="4.10.400.10">
    <property type="entry name" value="Low-density Lipoprotein Receptor"/>
    <property type="match status" value="1"/>
</dbReference>
<feature type="domain" description="Sushi" evidence="19">
    <location>
        <begin position="367"/>
        <end position="424"/>
    </location>
</feature>
<dbReference type="InterPro" id="IPR000742">
    <property type="entry name" value="EGF"/>
</dbReference>
<keyword evidence="2" id="KW-1003">Cell membrane</keyword>
<dbReference type="CDD" id="cd00033">
    <property type="entry name" value="CCP"/>
    <property type="match status" value="1"/>
</dbReference>
<sequence length="2435" mass="268221">MGRKTFVPNIFTESSSPFLKLLFYAVFSQTIKITSSDASTTETIGQLTFECPNANNFSAALNPGVTGFADCAVSTNFVSRPQKTCGNVSYVVCQAPACLKDSFRCNDGQCLHNRSMCDGQADCNDFSDELNCPSSCRHVLKQNTGNLEFSSGQYQSHTSCLWTIEVAKGTKIKLTFSDFDLEENADFVKIYSGSDNFLESRLVDQLTGKHQQKIVYSLTNVAFIRFYKDHSVIRDGFTLEWTNGCDIQLESNLVTYDDKGEIAVGEDLALVLPGKSVLNIQFKSPESGTEERFLALVAASCPFLANTTFKRLPGSSEEKKLNEFGSTVLATCKPGYSFNQSDAQNTELVITCLTGGFWNVSQHCQKVICGDAPVVANGFVTRSSGVNYGSSANYTCMSGFLLNGPAIAMCQENGQWSTTPICSKIKCVVPITSLYNTSDKAVPYQSVISFKCPKGFVIENMNKSTTGVTCNEGGNFDSPPKCEDYNECVVDPCKQNEVCTNTEGSHRCDCRTGFHRVNGVCTDIDECSTGMHLCEQICKNTEGSYQCDCKEGYMKHSVDITDLINNINVNNQMAVYCKSATCKNIDATERNDVNMVSFEPQTNTIEFGDKVTIVCQGNVSRELICAYNRDKRVYELQGNTDKCPDTEAPTISNCPTDPIYVDPLQQLTLPTLQVIDNSGIYQMLLPDNFNPSQVITKDETITITYKDFSGNQNSCVIQVKLRNRPQMKLTCPTDITMEEETTKLTLKDKIQGEHYVTLVVDPEEIIRDSKTIGKEILVKVHASNGTQTVNCSFYVHVKDNRCHQEALPTPANGNMKCTTLPGGAVTCTVTCDSDHYFPDGSTSSTLSCKSSNKWSGEVLDCSHVCKPGTFSWDGRSPCAKCPIGFYQPNSGQTECLECGVNLTTKDEGSVDQSSCINAYTIYCQPGTQVCKNSGQCVVINHLQACKCTKGFSGPFCENAIDPCKSSPCFNGAECKRLTPFGYQCICSRGFRGTNCETKITPACQNNVCGNLGSCREIRSGFECLCNNGRIQNSSCDDVDACASNPCKNNAKCIATNGNYQCLCGPGFMGIKCEINKDDCKGSCMNNGQCTDEVNNFSCKCPLGFAGKRCEQPINVCANKECANGVCITQHISYQKLCICKEYFTKGASCEINDNDCVFANGSAKCVLANTQNCVDLVNNFKCECKENYYGIYCETQWDSCTSQPCQNSGKCKSTNQGFNCKCTQGFTGDNCEDVVDICKDSKCPVNSICVANAALTDTTCKCDPGLTFADNTCKAASEKFTLLFDRSTDGARFANSIPLIGSGFTASLWTWIREAGDESILTSIDILQKNELKNQLTIFKDRLLLKEDTVETTKRFNNAIKLGEWHRVIVQWGQSGDQLVVSVDGITQATLTMKQRPITNVSYFNETICNYGFYDESCSSKLDKTKPKFTTCSQKDIFFVSKGSLAEGIPLPKPTGVGKITSSLNEDATYTWGVYPVIYVLKDNFDNYDTCRSKLYVQHGICEYPPNLDCSNTTQSCYPPCKSSLSFPQDNMVCGKLGTYDWRNPFVKQKFPSCGPRTKGLVNLTLNFQNVSDSNCNSSFEAELKTLIIKVTKNADKVWPGLCVDQSCSNINAVVDCQNDGKTANIVMTVKNLKAKLKDATTGTVEDTEQILKFMLRKIAVDKKVTVDTEKDYCKMGSECVGDLCIACTPGMFYHTRTEACHLCSLGFYQDQSGQTSCKSCPGGYTTMAKGSQSLNDCSVLSCPVGSSYNSSTQNCMECPKGFYQNKVGQTYCVPCPLGQDTPDVGAISESNCNKAVCPSGSQRINGKCELCPLGFYRRWYIDAKCIPCPKGTTTNAVGGKKLSDCTIPPCKPGEYLNIQTVTCMKCKAGTYQDRTNQLSCVPCPGGTWTKENGATSETDCKLYCKPGFYMSSDSKCLPCPRGFFKEQSGNTACTKCPQEDRTTAREGTVYSTDCSIVLCKPGHYLNTNEQKCYPCPVGSYKTTTNRDITCERCPKDRSTENTGSQSVTDCSVVMCKAGTYITPSGCKECAKSYYQPKPKMTECIPCGVDKTTYETGATSKLQCLHVCPQGEALNYNTSLCTKCLSGYYGDRQTSQYCVKCPTGKTTIGTGEESPSKCIEIPDTMAQGESSSVTLYIKFRFHLPHCDTQRSQQLYEHLITDLVRDNLITLGKTWQGLCSNKCKSLQTRVKCIGTNTNQINAQDLKEPVDVIVVITDVKYTLFNIKDNITVLAASVIGQHCLKLSRYTLIEQNIIPVDACQVSLSCFCVDGQIPISGKYICGDNCKPCPRGTYHNTSVSQCQMCPKDHYQDKTGSTKCKSCPSPFKTDNKGAQSRDECSDKRQMSLIIIVLSCIFGLLLLVLIVVGIYLSMRKGRQRSIMRRMKNRLTEPYTNPLFRNKYNTNKMESSRRVKWSESENYSPHYVSPYFEAEHDFRR</sequence>
<evidence type="ECO:0000256" key="10">
    <source>
        <dbReference type="ARBA" id="ARBA00023157"/>
    </source>
</evidence>
<evidence type="ECO:0000256" key="15">
    <source>
        <dbReference type="SAM" id="Phobius"/>
    </source>
</evidence>
<dbReference type="InterPro" id="IPR001881">
    <property type="entry name" value="EGF-like_Ca-bd_dom"/>
</dbReference>
<dbReference type="InterPro" id="IPR051022">
    <property type="entry name" value="Notch_Cell-Fate_Det"/>
</dbReference>
<feature type="disulfide bond" evidence="12">
    <location>
        <begin position="1222"/>
        <end position="1231"/>
    </location>
</feature>
<evidence type="ECO:0000256" key="11">
    <source>
        <dbReference type="ARBA" id="ARBA00023180"/>
    </source>
</evidence>
<name>A0AA36BTT9_OCTVU</name>
<keyword evidence="4 15" id="KW-0812">Transmembrane</keyword>
<dbReference type="SUPFAM" id="SSF49899">
    <property type="entry name" value="Concanavalin A-like lectins/glucanases"/>
    <property type="match status" value="1"/>
</dbReference>
<accession>A0AA36BTT9</accession>
<evidence type="ECO:0000259" key="18">
    <source>
        <dbReference type="PROSITE" id="PS50825"/>
    </source>
</evidence>
<dbReference type="Pfam" id="PF00008">
    <property type="entry name" value="EGF"/>
    <property type="match status" value="3"/>
</dbReference>
<dbReference type="PROSITE" id="PS50923">
    <property type="entry name" value="SUSHI"/>
    <property type="match status" value="3"/>
</dbReference>
<dbReference type="SUPFAM" id="SSF57424">
    <property type="entry name" value="LDL receptor-like module"/>
    <property type="match status" value="1"/>
</dbReference>
<dbReference type="CDD" id="cd00041">
    <property type="entry name" value="CUB"/>
    <property type="match status" value="1"/>
</dbReference>
<dbReference type="Gene3D" id="2.10.50.10">
    <property type="entry name" value="Tumor Necrosis Factor Receptor, subunit A, domain 2"/>
    <property type="match status" value="9"/>
</dbReference>
<dbReference type="InterPro" id="IPR013320">
    <property type="entry name" value="ConA-like_dom_sf"/>
</dbReference>
<dbReference type="FunFam" id="2.10.25.10:FF:000012">
    <property type="entry name" value="Delta-like protein"/>
    <property type="match status" value="1"/>
</dbReference>
<dbReference type="PROSITE" id="PS00022">
    <property type="entry name" value="EGF_1"/>
    <property type="match status" value="6"/>
</dbReference>
<dbReference type="Gene3D" id="2.10.70.10">
    <property type="entry name" value="Complement Module, domain 1"/>
    <property type="match status" value="4"/>
</dbReference>
<dbReference type="Pfam" id="PF12661">
    <property type="entry name" value="hEGF"/>
    <property type="match status" value="1"/>
</dbReference>
<dbReference type="SMART" id="SM00042">
    <property type="entry name" value="CUB"/>
    <property type="match status" value="1"/>
</dbReference>
<dbReference type="SMART" id="SM00181">
    <property type="entry name" value="EGF"/>
    <property type="match status" value="18"/>
</dbReference>
<dbReference type="GO" id="GO:0005886">
    <property type="term" value="C:plasma membrane"/>
    <property type="evidence" value="ECO:0007669"/>
    <property type="project" value="UniProtKB-SubCell"/>
</dbReference>
<keyword evidence="6" id="KW-0677">Repeat</keyword>
<dbReference type="InterPro" id="IPR000436">
    <property type="entry name" value="Sushi_SCR_CCP_dom"/>
</dbReference>
<dbReference type="FunFam" id="2.10.50.10:FF:000018">
    <property type="entry name" value="Sushi, von Willebrand factor type A, EGF and pentraxin domain-containing 1"/>
    <property type="match status" value="1"/>
</dbReference>
<feature type="disulfide bond" evidence="13">
    <location>
        <begin position="105"/>
        <end position="123"/>
    </location>
</feature>
<dbReference type="PROSITE" id="PS01209">
    <property type="entry name" value="LDLRA_1"/>
    <property type="match status" value="1"/>
</dbReference>
<dbReference type="PROSITE" id="PS50825">
    <property type="entry name" value="HYR"/>
    <property type="match status" value="1"/>
</dbReference>
<dbReference type="InterPro" id="IPR036055">
    <property type="entry name" value="LDL_receptor-like_sf"/>
</dbReference>
<dbReference type="Gene3D" id="2.10.25.10">
    <property type="entry name" value="Laminin"/>
    <property type="match status" value="7"/>
</dbReference>
<feature type="domain" description="EGF-like" evidence="17">
    <location>
        <begin position="1234"/>
        <end position="1274"/>
    </location>
</feature>
<evidence type="ECO:0000259" key="17">
    <source>
        <dbReference type="PROSITE" id="PS50026"/>
    </source>
</evidence>
<evidence type="ECO:0000256" key="1">
    <source>
        <dbReference type="ARBA" id="ARBA00004251"/>
    </source>
</evidence>
<dbReference type="InterPro" id="IPR002172">
    <property type="entry name" value="LDrepeatLR_classA_rpt"/>
</dbReference>
<dbReference type="SMART" id="SM01411">
    <property type="entry name" value="Ephrin_rec_like"/>
    <property type="match status" value="10"/>
</dbReference>
<evidence type="ECO:0000259" key="19">
    <source>
        <dbReference type="PROSITE" id="PS50923"/>
    </source>
</evidence>
<keyword evidence="8 15" id="KW-1133">Transmembrane helix</keyword>
<feature type="domain" description="Sushi" evidence="19">
    <location>
        <begin position="425"/>
        <end position="484"/>
    </location>
</feature>
<comment type="caution">
    <text evidence="12">Lacks conserved residue(s) required for the propagation of feature annotation.</text>
</comment>
<dbReference type="SUPFAM" id="SSF57535">
    <property type="entry name" value="Complement control module/SCR domain"/>
    <property type="match status" value="2"/>
</dbReference>
<feature type="domain" description="EGF-like" evidence="17">
    <location>
        <begin position="523"/>
        <end position="559"/>
    </location>
</feature>
<feature type="disulfide bond" evidence="12">
    <location>
        <begin position="947"/>
        <end position="956"/>
    </location>
</feature>
<protein>
    <submittedName>
        <fullName evidence="20">And sushi domain-containing 1-like</fullName>
    </submittedName>
</protein>
<evidence type="ECO:0000313" key="20">
    <source>
        <dbReference type="EMBL" id="CAI9739677.1"/>
    </source>
</evidence>
<dbReference type="InterPro" id="IPR018097">
    <property type="entry name" value="EGF_Ca-bd_CS"/>
</dbReference>
<dbReference type="EMBL" id="OX597836">
    <property type="protein sequence ID" value="CAI9739677.1"/>
    <property type="molecule type" value="Genomic_DNA"/>
</dbReference>
<dbReference type="SMART" id="SM00032">
    <property type="entry name" value="CCP"/>
    <property type="match status" value="4"/>
</dbReference>
<dbReference type="InterPro" id="IPR003410">
    <property type="entry name" value="HYR_dom"/>
</dbReference>
<dbReference type="SUPFAM" id="SSF49854">
    <property type="entry name" value="Spermadhesin, CUB domain"/>
    <property type="match status" value="1"/>
</dbReference>
<dbReference type="InterPro" id="IPR013032">
    <property type="entry name" value="EGF-like_CS"/>
</dbReference>
<keyword evidence="11" id="KW-0325">Glycoprotein</keyword>
<dbReference type="GO" id="GO:0007154">
    <property type="term" value="P:cell communication"/>
    <property type="evidence" value="ECO:0007669"/>
    <property type="project" value="UniProtKB-ARBA"/>
</dbReference>
<feature type="disulfide bond" evidence="13">
    <location>
        <begin position="117"/>
        <end position="132"/>
    </location>
</feature>
<evidence type="ECO:0000256" key="14">
    <source>
        <dbReference type="PROSITE-ProRule" id="PRU00302"/>
    </source>
</evidence>
<comment type="subcellular location">
    <subcellularLocation>
        <location evidence="1">Cell membrane</location>
        <topology evidence="1">Single-pass type I membrane protein</topology>
    </subcellularLocation>
</comment>
<dbReference type="GO" id="GO:0023052">
    <property type="term" value="P:signaling"/>
    <property type="evidence" value="ECO:0007669"/>
    <property type="project" value="UniProtKB-ARBA"/>
</dbReference>
<dbReference type="InterPro" id="IPR035914">
    <property type="entry name" value="Sperma_CUB_dom_sf"/>
</dbReference>
<dbReference type="FunFam" id="2.10.25.10:FF:000472">
    <property type="entry name" value="Uncharacterized protein, isoform A"/>
    <property type="match status" value="1"/>
</dbReference>
<dbReference type="SUPFAM" id="SSF57196">
    <property type="entry name" value="EGF/Laminin"/>
    <property type="match status" value="6"/>
</dbReference>
<dbReference type="InterPro" id="IPR011641">
    <property type="entry name" value="Tyr-kin_ephrin_A/B_rcpt-like"/>
</dbReference>
<dbReference type="InterPro" id="IPR009030">
    <property type="entry name" value="Growth_fac_rcpt_cys_sf"/>
</dbReference>
<organism evidence="20 21">
    <name type="scientific">Octopus vulgaris</name>
    <name type="common">Common octopus</name>
    <dbReference type="NCBI Taxonomy" id="6645"/>
    <lineage>
        <taxon>Eukaryota</taxon>
        <taxon>Metazoa</taxon>
        <taxon>Spiralia</taxon>
        <taxon>Lophotrochozoa</taxon>
        <taxon>Mollusca</taxon>
        <taxon>Cephalopoda</taxon>
        <taxon>Coleoidea</taxon>
        <taxon>Octopodiformes</taxon>
        <taxon>Octopoda</taxon>
        <taxon>Incirrata</taxon>
        <taxon>Octopodidae</taxon>
        <taxon>Octopus</taxon>
    </lineage>
</organism>
<dbReference type="InterPro" id="IPR000859">
    <property type="entry name" value="CUB_dom"/>
</dbReference>
<dbReference type="InterPro" id="IPR049883">
    <property type="entry name" value="NOTCH1_EGF-like"/>
</dbReference>
<feature type="transmembrane region" description="Helical" evidence="15">
    <location>
        <begin position="2343"/>
        <end position="2370"/>
    </location>
</feature>
<dbReference type="SMART" id="SM00208">
    <property type="entry name" value="TNFR"/>
    <property type="match status" value="6"/>
</dbReference>
<dbReference type="Pfam" id="PF00057">
    <property type="entry name" value="Ldl_recept_a"/>
    <property type="match status" value="1"/>
</dbReference>
<dbReference type="FunFam" id="2.10.25.10:FF:000038">
    <property type="entry name" value="Fibrillin 2"/>
    <property type="match status" value="1"/>
</dbReference>
<dbReference type="PROSITE" id="PS00010">
    <property type="entry name" value="ASX_HYDROXYL"/>
    <property type="match status" value="3"/>
</dbReference>
<evidence type="ECO:0000256" key="13">
    <source>
        <dbReference type="PROSITE-ProRule" id="PRU00124"/>
    </source>
</evidence>
<evidence type="ECO:0000256" key="2">
    <source>
        <dbReference type="ARBA" id="ARBA00022475"/>
    </source>
</evidence>
<evidence type="ECO:0000256" key="3">
    <source>
        <dbReference type="ARBA" id="ARBA00022536"/>
    </source>
</evidence>
<dbReference type="FunFam" id="2.10.25.10:FF:000391">
    <property type="entry name" value="Weary, isoform C"/>
    <property type="match status" value="1"/>
</dbReference>
<dbReference type="PANTHER" id="PTHR24049:SF35">
    <property type="entry name" value="EGF-LIKE DOMAIN-CONTAINING PROTEIN"/>
    <property type="match status" value="1"/>
</dbReference>
<dbReference type="CDD" id="cd00054">
    <property type="entry name" value="EGF_CA"/>
    <property type="match status" value="5"/>
</dbReference>
<feature type="domain" description="EGF-like" evidence="17">
    <location>
        <begin position="1037"/>
        <end position="1073"/>
    </location>
</feature>
<evidence type="ECO:0000256" key="12">
    <source>
        <dbReference type="PROSITE-ProRule" id="PRU00076"/>
    </source>
</evidence>
<feature type="domain" description="EGF-like" evidence="17">
    <location>
        <begin position="959"/>
        <end position="996"/>
    </location>
</feature>
<reference evidence="20" key="1">
    <citation type="submission" date="2023-08" db="EMBL/GenBank/DDBJ databases">
        <authorList>
            <person name="Alioto T."/>
            <person name="Alioto T."/>
            <person name="Gomez Garrido J."/>
        </authorList>
    </citation>
    <scope>NUCLEOTIDE SEQUENCE</scope>
</reference>
<keyword evidence="21" id="KW-1185">Reference proteome</keyword>
<dbReference type="InterPro" id="IPR023415">
    <property type="entry name" value="LDLR_class-A_CS"/>
</dbReference>
<feature type="domain" description="HYR" evidence="18">
    <location>
        <begin position="633"/>
        <end position="723"/>
    </location>
</feature>
<dbReference type="InterPro" id="IPR001368">
    <property type="entry name" value="TNFR/NGFR_Cys_rich_reg"/>
</dbReference>
<feature type="domain" description="EGF-like" evidence="17">
    <location>
        <begin position="919"/>
        <end position="957"/>
    </location>
</feature>
<dbReference type="GO" id="GO:0005509">
    <property type="term" value="F:calcium ion binding"/>
    <property type="evidence" value="ECO:0007669"/>
    <property type="project" value="InterPro"/>
</dbReference>